<keyword evidence="2" id="KW-0677">Repeat</keyword>
<dbReference type="Gene3D" id="2.120.10.80">
    <property type="entry name" value="Kelch-type beta propeller"/>
    <property type="match status" value="3"/>
</dbReference>
<dbReference type="EMBL" id="JALJOQ010000181">
    <property type="protein sequence ID" value="KAK9791169.1"/>
    <property type="molecule type" value="Genomic_DNA"/>
</dbReference>
<reference evidence="5 6" key="1">
    <citation type="journal article" date="2024" name="Nat. Commun.">
        <title>Phylogenomics reveals the evolutionary origins of lichenization in chlorophyte algae.</title>
        <authorList>
            <person name="Puginier C."/>
            <person name="Libourel C."/>
            <person name="Otte J."/>
            <person name="Skaloud P."/>
            <person name="Haon M."/>
            <person name="Grisel S."/>
            <person name="Petersen M."/>
            <person name="Berrin J.G."/>
            <person name="Delaux P.M."/>
            <person name="Dal Grande F."/>
            <person name="Keller J."/>
        </authorList>
    </citation>
    <scope>NUCLEOTIDE SEQUENCE [LARGE SCALE GENOMIC DNA]</scope>
    <source>
        <strain evidence="5 6">SAG 2036</strain>
    </source>
</reference>
<evidence type="ECO:0000259" key="4">
    <source>
        <dbReference type="Pfam" id="PF24981"/>
    </source>
</evidence>
<sequence length="564" mass="60263">MASQSRELIFQGCRYLLPPTAFLSREDTNLVLKVNAGGFSLSLPLEALPAANHSASVPVEPADGVSEQQPLSGECGGVDADFEMPSADLDSANAATQAQLPAAAAAQQASARAAALPTTSHPDSGTTTLTTAKLHDTAALESIPDSMPEPISPPMSGDKENAHPPAAEQNDAEANNRSKTAKHKDTAPPKNPSTAKKAKHSLSPSIQPPSPMKGNQYQWRQLTDLTVVNAEDKPVGRWGATMTRVTAHQALLYGGSDPEGPLADSWMLDMAQGSLTLLQNSEKAKAWHSAQYLTTESGRYVVVYGGEAIPDTEEGREGDSDVVPDTCMLDISDTPTDSMWVDVPMFDEHKQAPPERAGHSCTTLPDGRLLIFGGMDTGGKYHNDIWIMHPLRLTWHKLTKAVRGAPPKARAYHTATLVGNRVVVLGGNNAKLHWALKEVYTLSIDTFTWKEHTSEVEGEAPSPRCGHSAVAHPDGRHLLVFGGGNSEAGNFTSTLSILDTHTWRWTAAQVQGAARPAGRLGQTMVLLSPPGDAAPVVVMHGGRTWGDNLLDDTWMLQLPAIESL</sequence>
<dbReference type="PANTHER" id="PTHR46093:SF3">
    <property type="entry name" value="ACYL-COA-BINDING DOMAIN-CONTAINING PROTEIN 4"/>
    <property type="match status" value="1"/>
</dbReference>
<accession>A0AAW1NR74</accession>
<dbReference type="InterPro" id="IPR056737">
    <property type="entry name" value="Beta-prop_ATRN-MKLN-like"/>
</dbReference>
<keyword evidence="6" id="KW-1185">Reference proteome</keyword>
<feature type="domain" description="Attractin/MKLN-like beta-propeller" evidence="4">
    <location>
        <begin position="347"/>
        <end position="526"/>
    </location>
</feature>
<organism evidence="5 6">
    <name type="scientific">Symbiochloris irregularis</name>
    <dbReference type="NCBI Taxonomy" id="706552"/>
    <lineage>
        <taxon>Eukaryota</taxon>
        <taxon>Viridiplantae</taxon>
        <taxon>Chlorophyta</taxon>
        <taxon>core chlorophytes</taxon>
        <taxon>Trebouxiophyceae</taxon>
        <taxon>Trebouxiales</taxon>
        <taxon>Trebouxiaceae</taxon>
        <taxon>Symbiochloris</taxon>
    </lineage>
</organism>
<gene>
    <name evidence="5" type="ORF">WJX73_004753</name>
</gene>
<dbReference type="SUPFAM" id="SSF117281">
    <property type="entry name" value="Kelch motif"/>
    <property type="match status" value="2"/>
</dbReference>
<evidence type="ECO:0000313" key="6">
    <source>
        <dbReference type="Proteomes" id="UP001465755"/>
    </source>
</evidence>
<evidence type="ECO:0000256" key="1">
    <source>
        <dbReference type="ARBA" id="ARBA00022441"/>
    </source>
</evidence>
<name>A0AAW1NR74_9CHLO</name>
<dbReference type="InterPro" id="IPR015915">
    <property type="entry name" value="Kelch-typ_b-propeller"/>
</dbReference>
<dbReference type="PANTHER" id="PTHR46093">
    <property type="entry name" value="ACYL-COA-BINDING DOMAIN-CONTAINING PROTEIN 5"/>
    <property type="match status" value="1"/>
</dbReference>
<feature type="region of interest" description="Disordered" evidence="3">
    <location>
        <begin position="140"/>
        <end position="215"/>
    </location>
</feature>
<dbReference type="AlphaFoldDB" id="A0AAW1NR74"/>
<dbReference type="Proteomes" id="UP001465755">
    <property type="component" value="Unassembled WGS sequence"/>
</dbReference>
<evidence type="ECO:0000313" key="5">
    <source>
        <dbReference type="EMBL" id="KAK9791169.1"/>
    </source>
</evidence>
<dbReference type="Pfam" id="PF24981">
    <property type="entry name" value="Beta-prop_ATRN-LZTR1"/>
    <property type="match status" value="1"/>
</dbReference>
<protein>
    <recommendedName>
        <fullName evidence="4">Attractin/MKLN-like beta-propeller domain-containing protein</fullName>
    </recommendedName>
</protein>
<evidence type="ECO:0000256" key="2">
    <source>
        <dbReference type="ARBA" id="ARBA00022737"/>
    </source>
</evidence>
<proteinExistence type="predicted"/>
<evidence type="ECO:0000256" key="3">
    <source>
        <dbReference type="SAM" id="MobiDB-lite"/>
    </source>
</evidence>
<keyword evidence="1" id="KW-0880">Kelch repeat</keyword>
<comment type="caution">
    <text evidence="5">The sequence shown here is derived from an EMBL/GenBank/DDBJ whole genome shotgun (WGS) entry which is preliminary data.</text>
</comment>